<comment type="caution">
    <text evidence="8">The sequence shown here is derived from an EMBL/GenBank/DDBJ whole genome shotgun (WGS) entry which is preliminary data.</text>
</comment>
<keyword evidence="4 6" id="KW-1133">Transmembrane helix</keyword>
<evidence type="ECO:0000256" key="4">
    <source>
        <dbReference type="ARBA" id="ARBA00022989"/>
    </source>
</evidence>
<dbReference type="PANTHER" id="PTHR23510">
    <property type="entry name" value="INNER MEMBRANE TRANSPORT PROTEIN YAJR"/>
    <property type="match status" value="1"/>
</dbReference>
<dbReference type="CDD" id="cd17326">
    <property type="entry name" value="MFS_MFSD8"/>
    <property type="match status" value="1"/>
</dbReference>
<evidence type="ECO:0000256" key="3">
    <source>
        <dbReference type="ARBA" id="ARBA00022692"/>
    </source>
</evidence>
<feature type="transmembrane region" description="Helical" evidence="6">
    <location>
        <begin position="360"/>
        <end position="379"/>
    </location>
</feature>
<dbReference type="GO" id="GO:0012505">
    <property type="term" value="C:endomembrane system"/>
    <property type="evidence" value="ECO:0007669"/>
    <property type="project" value="UniProtKB-SubCell"/>
</dbReference>
<dbReference type="SUPFAM" id="SSF103473">
    <property type="entry name" value="MFS general substrate transporter"/>
    <property type="match status" value="1"/>
</dbReference>
<evidence type="ECO:0000256" key="6">
    <source>
        <dbReference type="SAM" id="Phobius"/>
    </source>
</evidence>
<feature type="transmembrane region" description="Helical" evidence="6">
    <location>
        <begin position="232"/>
        <end position="252"/>
    </location>
</feature>
<feature type="domain" description="Major facilitator superfamily (MFS) profile" evidence="7">
    <location>
        <begin position="14"/>
        <end position="464"/>
    </location>
</feature>
<evidence type="ECO:0000313" key="9">
    <source>
        <dbReference type="Proteomes" id="UP000835052"/>
    </source>
</evidence>
<organism evidence="8 9">
    <name type="scientific">Caenorhabditis auriculariae</name>
    <dbReference type="NCBI Taxonomy" id="2777116"/>
    <lineage>
        <taxon>Eukaryota</taxon>
        <taxon>Metazoa</taxon>
        <taxon>Ecdysozoa</taxon>
        <taxon>Nematoda</taxon>
        <taxon>Chromadorea</taxon>
        <taxon>Rhabditida</taxon>
        <taxon>Rhabditina</taxon>
        <taxon>Rhabditomorpha</taxon>
        <taxon>Rhabditoidea</taxon>
        <taxon>Rhabditidae</taxon>
        <taxon>Peloderinae</taxon>
        <taxon>Caenorhabditis</taxon>
    </lineage>
</organism>
<evidence type="ECO:0000313" key="8">
    <source>
        <dbReference type="EMBL" id="CAD6189148.1"/>
    </source>
</evidence>
<feature type="transmembrane region" description="Helical" evidence="6">
    <location>
        <begin position="272"/>
        <end position="295"/>
    </location>
</feature>
<reference evidence="8" key="1">
    <citation type="submission" date="2020-10" db="EMBL/GenBank/DDBJ databases">
        <authorList>
            <person name="Kikuchi T."/>
        </authorList>
    </citation>
    <scope>NUCLEOTIDE SEQUENCE</scope>
    <source>
        <strain evidence="8">NKZ352</strain>
    </source>
</reference>
<dbReference type="GO" id="GO:0005765">
    <property type="term" value="C:lysosomal membrane"/>
    <property type="evidence" value="ECO:0007669"/>
    <property type="project" value="TreeGrafter"/>
</dbReference>
<dbReference type="OrthoDB" id="370281at2759"/>
<evidence type="ECO:0000256" key="1">
    <source>
        <dbReference type="ARBA" id="ARBA00004127"/>
    </source>
</evidence>
<keyword evidence="5 6" id="KW-0472">Membrane</keyword>
<keyword evidence="9" id="KW-1185">Reference proteome</keyword>
<comment type="subcellular location">
    <subcellularLocation>
        <location evidence="1">Endomembrane system</location>
        <topology evidence="1">Multi-pass membrane protein</topology>
    </subcellularLocation>
</comment>
<feature type="transmembrane region" description="Helical" evidence="6">
    <location>
        <begin position="12"/>
        <end position="32"/>
    </location>
</feature>
<accession>A0A8S1H2Y8</accession>
<feature type="transmembrane region" description="Helical" evidence="6">
    <location>
        <begin position="113"/>
        <end position="133"/>
    </location>
</feature>
<dbReference type="Gene3D" id="1.20.1250.20">
    <property type="entry name" value="MFS general substrate transporter like domains"/>
    <property type="match status" value="1"/>
</dbReference>
<protein>
    <recommendedName>
        <fullName evidence="7">Major facilitator superfamily (MFS) profile domain-containing protein</fullName>
    </recommendedName>
</protein>
<feature type="transmembrane region" description="Helical" evidence="6">
    <location>
        <begin position="307"/>
        <end position="328"/>
    </location>
</feature>
<dbReference type="InterPro" id="IPR036259">
    <property type="entry name" value="MFS_trans_sf"/>
</dbReference>
<name>A0A8S1H2Y8_9PELO</name>
<feature type="transmembrane region" description="Helical" evidence="6">
    <location>
        <begin position="145"/>
        <end position="163"/>
    </location>
</feature>
<proteinExistence type="predicted"/>
<feature type="transmembrane region" description="Helical" evidence="6">
    <location>
        <begin position="52"/>
        <end position="73"/>
    </location>
</feature>
<dbReference type="GO" id="GO:0022857">
    <property type="term" value="F:transmembrane transporter activity"/>
    <property type="evidence" value="ECO:0007669"/>
    <property type="project" value="InterPro"/>
</dbReference>
<evidence type="ECO:0000256" key="2">
    <source>
        <dbReference type="ARBA" id="ARBA00022448"/>
    </source>
</evidence>
<dbReference type="Proteomes" id="UP000835052">
    <property type="component" value="Unassembled WGS sequence"/>
</dbReference>
<dbReference type="InterPro" id="IPR051068">
    <property type="entry name" value="MFS_Domain-Containing_Protein"/>
</dbReference>
<feature type="transmembrane region" description="Helical" evidence="6">
    <location>
        <begin position="80"/>
        <end position="101"/>
    </location>
</feature>
<evidence type="ECO:0000259" key="7">
    <source>
        <dbReference type="PROSITE" id="PS50850"/>
    </source>
</evidence>
<dbReference type="InterPro" id="IPR020846">
    <property type="entry name" value="MFS_dom"/>
</dbReference>
<sequence>MSPLPLTGISSWNSIYISGCCAFIQATQFSIFFSSMWPYLLKLKPDVRQDSFGVVVSAYSFAQCIGSPFFGYWSNKIGQVRIPLIFGYLIMAAGNITYLSLQFLPSYHLQMMMLARFIAGAGTGNMSLLRAYVSTASTSTDRSRALACVSGGIAVGTMIGPGMQLLFTPLGEKGVDFVLNLNIYTAPALFSLGLNIVGLVFVKFWFVEHTVIQVEASKIDGEVETKLPDPNIVALMVCILTRFTQIFVQTSIETLGSAYSMMMFGFEKEQAVSVNAGVHMAAGTIAALFYVFFILFNPKKFIRVRSFCALSLFFMLLMFIATYSYPFLGEKVHLSSNASDADCNREKYQWCDSLTTTPVWVYYSGYVLVFGIANSFLNISLTTLYSKVVGPRPQGTHQGFFQMSGSIGRLIAPLLMSWLLCCIRTQNPMDHQNERCYSHAVFMVHIPQEHDSIREKSVITKDHN</sequence>
<feature type="transmembrane region" description="Helical" evidence="6">
    <location>
        <begin position="183"/>
        <end position="206"/>
    </location>
</feature>
<gene>
    <name evidence="8" type="ORF">CAUJ_LOCUS5067</name>
</gene>
<dbReference type="AlphaFoldDB" id="A0A8S1H2Y8"/>
<dbReference type="Pfam" id="PF07690">
    <property type="entry name" value="MFS_1"/>
    <property type="match status" value="1"/>
</dbReference>
<keyword evidence="3 6" id="KW-0812">Transmembrane</keyword>
<dbReference type="InterPro" id="IPR011701">
    <property type="entry name" value="MFS"/>
</dbReference>
<evidence type="ECO:0000256" key="5">
    <source>
        <dbReference type="ARBA" id="ARBA00023136"/>
    </source>
</evidence>
<dbReference type="EMBL" id="CAJGYM010000010">
    <property type="protein sequence ID" value="CAD6189148.1"/>
    <property type="molecule type" value="Genomic_DNA"/>
</dbReference>
<dbReference type="PROSITE" id="PS50850">
    <property type="entry name" value="MFS"/>
    <property type="match status" value="1"/>
</dbReference>
<keyword evidence="2" id="KW-0813">Transport</keyword>
<dbReference type="PANTHER" id="PTHR23510:SF3">
    <property type="entry name" value="MAJOR FACILITATOR SUPERFAMILY DOMAIN-CONTAINING PROTEIN 8"/>
    <property type="match status" value="1"/>
</dbReference>